<dbReference type="GO" id="GO:0006310">
    <property type="term" value="P:DNA recombination"/>
    <property type="evidence" value="ECO:0007669"/>
    <property type="project" value="UniProtKB-KW"/>
</dbReference>
<dbReference type="Gene3D" id="3.30.420.10">
    <property type="entry name" value="Ribonuclease H-like superfamily/Ribonuclease H"/>
    <property type="match status" value="1"/>
</dbReference>
<dbReference type="GO" id="GO:0015074">
    <property type="term" value="P:DNA integration"/>
    <property type="evidence" value="ECO:0007669"/>
    <property type="project" value="UniProtKB-KW"/>
</dbReference>
<keyword evidence="7" id="KW-0460">Magnesium</keyword>
<evidence type="ECO:0000256" key="14">
    <source>
        <dbReference type="ARBA" id="ARBA00048173"/>
    </source>
</evidence>
<keyword evidence="6" id="KW-0378">Hydrolase</keyword>
<protein>
    <submittedName>
        <fullName evidence="17">Ribonuclease H-like protein</fullName>
    </submittedName>
</protein>
<dbReference type="GO" id="GO:0003723">
    <property type="term" value="F:RNA binding"/>
    <property type="evidence" value="ECO:0007669"/>
    <property type="project" value="UniProtKB-KW"/>
</dbReference>
<keyword evidence="9" id="KW-0229">DNA integration</keyword>
<evidence type="ECO:0000256" key="8">
    <source>
        <dbReference type="ARBA" id="ARBA00022884"/>
    </source>
</evidence>
<keyword evidence="11" id="KW-0808">Transferase</keyword>
<evidence type="ECO:0000256" key="1">
    <source>
        <dbReference type="ARBA" id="ARBA00022578"/>
    </source>
</evidence>
<dbReference type="Proteomes" id="UP000076874">
    <property type="component" value="Unassembled WGS sequence"/>
</dbReference>
<dbReference type="GO" id="GO:0032196">
    <property type="term" value="P:transposition"/>
    <property type="evidence" value="ECO:0007669"/>
    <property type="project" value="UniProtKB-KW"/>
</dbReference>
<evidence type="ECO:0000256" key="15">
    <source>
        <dbReference type="ARBA" id="ARBA00049244"/>
    </source>
</evidence>
<keyword evidence="11" id="KW-0239">DNA-directed DNA polymerase</keyword>
<keyword evidence="8" id="KW-0694">RNA-binding</keyword>
<comment type="caution">
    <text evidence="17">The sequence shown here is derived from an EMBL/GenBank/DDBJ whole genome shotgun (WGS) entry which is preliminary data.</text>
</comment>
<dbReference type="EMBL" id="AZHD01000008">
    <property type="protein sequence ID" value="OAA60924.1"/>
    <property type="molecule type" value="Genomic_DNA"/>
</dbReference>
<dbReference type="OrthoDB" id="5151897at2759"/>
<keyword evidence="4" id="KW-0479">Metal-binding</keyword>
<keyword evidence="2" id="KW-0548">Nucleotidyltransferase</keyword>
<proteinExistence type="predicted"/>
<dbReference type="PROSITE" id="PS50994">
    <property type="entry name" value="INTEGRASE"/>
    <property type="match status" value="1"/>
</dbReference>
<dbReference type="InterPro" id="IPR001584">
    <property type="entry name" value="Integrase_cat-core"/>
</dbReference>
<accession>A0A167TTA0</accession>
<evidence type="ECO:0000256" key="12">
    <source>
        <dbReference type="ARBA" id="ARBA00023125"/>
    </source>
</evidence>
<keyword evidence="18" id="KW-1185">Reference proteome</keyword>
<name>A0A167TTA0_9HYPO</name>
<keyword evidence="10" id="KW-0695">RNA-directed DNA polymerase</keyword>
<dbReference type="PANTHER" id="PTHR42648">
    <property type="entry name" value="TRANSPOSASE, PUTATIVE-RELATED"/>
    <property type="match status" value="1"/>
</dbReference>
<evidence type="ECO:0000256" key="3">
    <source>
        <dbReference type="ARBA" id="ARBA00022722"/>
    </source>
</evidence>
<dbReference type="AlphaFoldDB" id="A0A167TTA0"/>
<dbReference type="GO" id="GO:0016787">
    <property type="term" value="F:hydrolase activity"/>
    <property type="evidence" value="ECO:0007669"/>
    <property type="project" value="UniProtKB-KW"/>
</dbReference>
<dbReference type="GO" id="GO:0046872">
    <property type="term" value="F:metal ion binding"/>
    <property type="evidence" value="ECO:0007669"/>
    <property type="project" value="UniProtKB-KW"/>
</dbReference>
<evidence type="ECO:0000256" key="4">
    <source>
        <dbReference type="ARBA" id="ARBA00022723"/>
    </source>
</evidence>
<keyword evidence="3" id="KW-0540">Nuclease</keyword>
<evidence type="ECO:0000256" key="2">
    <source>
        <dbReference type="ARBA" id="ARBA00022695"/>
    </source>
</evidence>
<dbReference type="InterPro" id="IPR012337">
    <property type="entry name" value="RNaseH-like_sf"/>
</dbReference>
<dbReference type="InterPro" id="IPR036397">
    <property type="entry name" value="RNaseH_sf"/>
</dbReference>
<dbReference type="GO" id="GO:0003887">
    <property type="term" value="F:DNA-directed DNA polymerase activity"/>
    <property type="evidence" value="ECO:0007669"/>
    <property type="project" value="UniProtKB-KW"/>
</dbReference>
<dbReference type="GO" id="GO:0003677">
    <property type="term" value="F:DNA binding"/>
    <property type="evidence" value="ECO:0007669"/>
    <property type="project" value="UniProtKB-KW"/>
</dbReference>
<feature type="domain" description="Integrase catalytic" evidence="16">
    <location>
        <begin position="50"/>
        <end position="188"/>
    </location>
</feature>
<dbReference type="GO" id="GO:0004519">
    <property type="term" value="F:endonuclease activity"/>
    <property type="evidence" value="ECO:0007669"/>
    <property type="project" value="UniProtKB-KW"/>
</dbReference>
<comment type="catalytic activity">
    <reaction evidence="15">
        <text>DNA(n) + a 2'-deoxyribonucleoside 5'-triphosphate = DNA(n+1) + diphosphate</text>
        <dbReference type="Rhea" id="RHEA:22508"/>
        <dbReference type="Rhea" id="RHEA-COMP:17339"/>
        <dbReference type="Rhea" id="RHEA-COMP:17340"/>
        <dbReference type="ChEBI" id="CHEBI:33019"/>
        <dbReference type="ChEBI" id="CHEBI:61560"/>
        <dbReference type="ChEBI" id="CHEBI:173112"/>
        <dbReference type="EC" id="2.7.7.7"/>
    </reaction>
</comment>
<evidence type="ECO:0000256" key="13">
    <source>
        <dbReference type="ARBA" id="ARBA00023172"/>
    </source>
</evidence>
<dbReference type="PANTHER" id="PTHR42648:SF11">
    <property type="entry name" value="TRANSPOSON TY4-P GAG-POL POLYPROTEIN"/>
    <property type="match status" value="1"/>
</dbReference>
<dbReference type="InterPro" id="IPR039537">
    <property type="entry name" value="Retrotran_Ty1/copia-like"/>
</dbReference>
<evidence type="ECO:0000256" key="7">
    <source>
        <dbReference type="ARBA" id="ARBA00022842"/>
    </source>
</evidence>
<organism evidence="17 18">
    <name type="scientific">Niveomyces insectorum RCEF 264</name>
    <dbReference type="NCBI Taxonomy" id="1081102"/>
    <lineage>
        <taxon>Eukaryota</taxon>
        <taxon>Fungi</taxon>
        <taxon>Dikarya</taxon>
        <taxon>Ascomycota</taxon>
        <taxon>Pezizomycotina</taxon>
        <taxon>Sordariomycetes</taxon>
        <taxon>Hypocreomycetidae</taxon>
        <taxon>Hypocreales</taxon>
        <taxon>Cordycipitaceae</taxon>
        <taxon>Niveomyces</taxon>
    </lineage>
</organism>
<dbReference type="SUPFAM" id="SSF53098">
    <property type="entry name" value="Ribonuclease H-like"/>
    <property type="match status" value="1"/>
</dbReference>
<dbReference type="STRING" id="1081102.A0A167TTA0"/>
<evidence type="ECO:0000256" key="6">
    <source>
        <dbReference type="ARBA" id="ARBA00022801"/>
    </source>
</evidence>
<sequence>MHKRLLHAFPDVVTKAYKTAGLTVTGEVKHCPTYHIAKSTEIISRASAAEVTTPGQLIRVDVIICQPGHLDFRYMVHFVDQYSGYHWVKFVVSKADVFDVILKFVAHFERQSGLRVQSLGLDGGSEFGLSTVPFGASRLRDWAGREGVNLVITTPYTSHMNGRPERAGRTICTKARSSLIEANLPLVL</sequence>
<keyword evidence="13" id="KW-0233">DNA recombination</keyword>
<reference evidence="17 18" key="1">
    <citation type="journal article" date="2016" name="Genome Biol. Evol.">
        <title>Divergent and convergent evolution of fungal pathogenicity.</title>
        <authorList>
            <person name="Shang Y."/>
            <person name="Xiao G."/>
            <person name="Zheng P."/>
            <person name="Cen K."/>
            <person name="Zhan S."/>
            <person name="Wang C."/>
        </authorList>
    </citation>
    <scope>NUCLEOTIDE SEQUENCE [LARGE SCALE GENOMIC DNA]</scope>
    <source>
        <strain evidence="17 18">RCEF 264</strain>
    </source>
</reference>
<comment type="catalytic activity">
    <reaction evidence="14">
        <text>DNA(n) + a 2'-deoxyribonucleoside 5'-triphosphate = DNA(n+1) + diphosphate</text>
        <dbReference type="Rhea" id="RHEA:22508"/>
        <dbReference type="Rhea" id="RHEA-COMP:17339"/>
        <dbReference type="Rhea" id="RHEA-COMP:17340"/>
        <dbReference type="ChEBI" id="CHEBI:33019"/>
        <dbReference type="ChEBI" id="CHEBI:61560"/>
        <dbReference type="ChEBI" id="CHEBI:173112"/>
        <dbReference type="EC" id="2.7.7.49"/>
    </reaction>
</comment>
<gene>
    <name evidence="17" type="ORF">SPI_04948</name>
</gene>
<evidence type="ECO:0000313" key="17">
    <source>
        <dbReference type="EMBL" id="OAA60924.1"/>
    </source>
</evidence>
<keyword evidence="1" id="KW-0815">Transposition</keyword>
<dbReference type="GO" id="GO:0005634">
    <property type="term" value="C:nucleus"/>
    <property type="evidence" value="ECO:0007669"/>
    <property type="project" value="UniProtKB-ARBA"/>
</dbReference>
<evidence type="ECO:0000256" key="9">
    <source>
        <dbReference type="ARBA" id="ARBA00022908"/>
    </source>
</evidence>
<keyword evidence="12" id="KW-0238">DNA-binding</keyword>
<evidence type="ECO:0000313" key="18">
    <source>
        <dbReference type="Proteomes" id="UP000076874"/>
    </source>
</evidence>
<evidence type="ECO:0000256" key="11">
    <source>
        <dbReference type="ARBA" id="ARBA00022932"/>
    </source>
</evidence>
<evidence type="ECO:0000259" key="16">
    <source>
        <dbReference type="PROSITE" id="PS50994"/>
    </source>
</evidence>
<evidence type="ECO:0000256" key="10">
    <source>
        <dbReference type="ARBA" id="ARBA00022918"/>
    </source>
</evidence>
<dbReference type="GO" id="GO:0003964">
    <property type="term" value="F:RNA-directed DNA polymerase activity"/>
    <property type="evidence" value="ECO:0007669"/>
    <property type="project" value="UniProtKB-KW"/>
</dbReference>
<evidence type="ECO:0000256" key="5">
    <source>
        <dbReference type="ARBA" id="ARBA00022759"/>
    </source>
</evidence>
<keyword evidence="5" id="KW-0255">Endonuclease</keyword>